<evidence type="ECO:0000256" key="3">
    <source>
        <dbReference type="ARBA" id="ARBA00023180"/>
    </source>
</evidence>
<evidence type="ECO:0000313" key="5">
    <source>
        <dbReference type="EMBL" id="OAZ74276.1"/>
    </source>
</evidence>
<evidence type="ECO:0000256" key="2">
    <source>
        <dbReference type="ARBA" id="ARBA00022679"/>
    </source>
</evidence>
<dbReference type="EMBL" id="LYUD01000068">
    <property type="protein sequence ID" value="OAZ74276.1"/>
    <property type="molecule type" value="Genomic_DNA"/>
</dbReference>
<proteinExistence type="predicted"/>
<organism evidence="5 6">
    <name type="scientific">Acetobacter pasteurianus</name>
    <name type="common">Acetobacter turbidans</name>
    <dbReference type="NCBI Taxonomy" id="438"/>
    <lineage>
        <taxon>Bacteria</taxon>
        <taxon>Pseudomonadati</taxon>
        <taxon>Pseudomonadota</taxon>
        <taxon>Alphaproteobacteria</taxon>
        <taxon>Acetobacterales</taxon>
        <taxon>Acetobacteraceae</taxon>
        <taxon>Acetobacter</taxon>
    </lineage>
</organism>
<keyword evidence="1" id="KW-0328">Glycosyltransferase</keyword>
<keyword evidence="3" id="KW-0325">Glycoprotein</keyword>
<dbReference type="InterPro" id="IPR049625">
    <property type="entry name" value="Glyco_transf_61_cat"/>
</dbReference>
<dbReference type="OrthoDB" id="7185280at2"/>
<dbReference type="Pfam" id="PF04577">
    <property type="entry name" value="Glyco_transf_61"/>
    <property type="match status" value="1"/>
</dbReference>
<evidence type="ECO:0000259" key="4">
    <source>
        <dbReference type="Pfam" id="PF04577"/>
    </source>
</evidence>
<dbReference type="PANTHER" id="PTHR20961">
    <property type="entry name" value="GLYCOSYLTRANSFERASE"/>
    <property type="match status" value="1"/>
</dbReference>
<name>A0A1A0DHF3_ACEPA</name>
<evidence type="ECO:0000256" key="1">
    <source>
        <dbReference type="ARBA" id="ARBA00022676"/>
    </source>
</evidence>
<keyword evidence="2" id="KW-0808">Transferase</keyword>
<evidence type="ECO:0000313" key="6">
    <source>
        <dbReference type="Proteomes" id="UP000093796"/>
    </source>
</evidence>
<dbReference type="PATRIC" id="fig|438.15.peg.769"/>
<accession>A0A1A0DHF3</accession>
<dbReference type="GO" id="GO:0016757">
    <property type="term" value="F:glycosyltransferase activity"/>
    <property type="evidence" value="ECO:0007669"/>
    <property type="project" value="UniProtKB-KW"/>
</dbReference>
<sequence>MNIALIYDCSLNVAEYLLPHFGNFEKKVVSSIEEAEKIAKEYSHSVLLTSFFLTKLQVFSQWEEKVAELVNKFSTVLFFEPDYESDEFLQENRFRNFHFLFDNNINGGKVKFSNFLLNKKFISVSSYGFNPDVCSDAYWIVKDTAPRNSLPQIGSKRSCVFDKPVFEYACYVFEGYYSAPVQSQVLLLREKKITNFPFNFLSLSKEAPLSETGQIIYQTSSPEKLPSSEVVGFGEVSSQWQDLLKFKPMNFKICYAEKGVSSGNGCLYVNDRWVEESEYLAHFIYGNGHHEKGLTKFFEIKNINVPVIHAWVSVGYNYYHWLAQIVPFLYKVAQLFEKENIEDFCIVVGKISTFQKEYIDNIFFKFKNYRLISLEAFEAINANKGIYYGNSVGLETYTCNFFEQIEVANFLRNHIKKNESEVYPEKIYISRKDTPHRKMENEDLLIEKLEERGYTSITLTGKSVVEQISIFENAKYIIAPHGAGMTNIMFCKPHARVLEFHCLQNKHEVGQICMAKIAQCANIDYASFFMREKGNEIDIDNLMNAIINFGM</sequence>
<dbReference type="AlphaFoldDB" id="A0A1A0DHF3"/>
<comment type="caution">
    <text evidence="5">The sequence shown here is derived from an EMBL/GenBank/DDBJ whole genome shotgun (WGS) entry which is preliminary data.</text>
</comment>
<dbReference type="RefSeq" id="WP_003631084.1">
    <property type="nucleotide sequence ID" value="NZ_LYUD01000068.1"/>
</dbReference>
<dbReference type="Proteomes" id="UP000093796">
    <property type="component" value="Unassembled WGS sequence"/>
</dbReference>
<protein>
    <recommendedName>
        <fullName evidence="4">Glycosyltransferase 61 catalytic domain-containing protein</fullName>
    </recommendedName>
</protein>
<dbReference type="InterPro" id="IPR007657">
    <property type="entry name" value="Glycosyltransferase_61"/>
</dbReference>
<gene>
    <name evidence="5" type="ORF">SRCM100623_00668</name>
</gene>
<feature type="domain" description="Glycosyltransferase 61 catalytic" evidence="4">
    <location>
        <begin position="318"/>
        <end position="498"/>
    </location>
</feature>
<reference evidence="5 6" key="1">
    <citation type="submission" date="2016-05" db="EMBL/GenBank/DDBJ databases">
        <title>Genome sequencing of Acetobacter pasteurianus strain SRCM100623.</title>
        <authorList>
            <person name="Song Y.R."/>
        </authorList>
    </citation>
    <scope>NUCLEOTIDE SEQUENCE [LARGE SCALE GENOMIC DNA]</scope>
    <source>
        <strain evidence="5 6">SRCM100623</strain>
    </source>
</reference>